<dbReference type="GO" id="GO:0003729">
    <property type="term" value="F:mRNA binding"/>
    <property type="evidence" value="ECO:0007669"/>
    <property type="project" value="UniProtKB-ARBA"/>
</dbReference>
<dbReference type="Pfam" id="PF01535">
    <property type="entry name" value="PPR"/>
    <property type="match status" value="3"/>
</dbReference>
<evidence type="ECO:0000256" key="3">
    <source>
        <dbReference type="PROSITE-ProRule" id="PRU00708"/>
    </source>
</evidence>
<dbReference type="GO" id="GO:0005739">
    <property type="term" value="C:mitochondrion"/>
    <property type="evidence" value="ECO:0007669"/>
    <property type="project" value="TreeGrafter"/>
</dbReference>
<dbReference type="NCBIfam" id="TIGR00756">
    <property type="entry name" value="PPR"/>
    <property type="match status" value="1"/>
</dbReference>
<dbReference type="AlphaFoldDB" id="A0A2N9IM08"/>
<dbReference type="PROSITE" id="PS51375">
    <property type="entry name" value="PPR"/>
    <property type="match status" value="1"/>
</dbReference>
<evidence type="ECO:0000256" key="1">
    <source>
        <dbReference type="ARBA" id="ARBA00007626"/>
    </source>
</evidence>
<dbReference type="InterPro" id="IPR011990">
    <property type="entry name" value="TPR-like_helical_dom_sf"/>
</dbReference>
<dbReference type="InterPro" id="IPR002885">
    <property type="entry name" value="PPR_rpt"/>
</dbReference>
<dbReference type="EMBL" id="OIVN01006160">
    <property type="protein sequence ID" value="SPD26626.1"/>
    <property type="molecule type" value="Genomic_DNA"/>
</dbReference>
<evidence type="ECO:0000313" key="4">
    <source>
        <dbReference type="EMBL" id="SPD26626.1"/>
    </source>
</evidence>
<proteinExistence type="inferred from homology"/>
<organism evidence="4">
    <name type="scientific">Fagus sylvatica</name>
    <name type="common">Beechnut</name>
    <dbReference type="NCBI Taxonomy" id="28930"/>
    <lineage>
        <taxon>Eukaryota</taxon>
        <taxon>Viridiplantae</taxon>
        <taxon>Streptophyta</taxon>
        <taxon>Embryophyta</taxon>
        <taxon>Tracheophyta</taxon>
        <taxon>Spermatophyta</taxon>
        <taxon>Magnoliopsida</taxon>
        <taxon>eudicotyledons</taxon>
        <taxon>Gunneridae</taxon>
        <taxon>Pentapetalae</taxon>
        <taxon>rosids</taxon>
        <taxon>fabids</taxon>
        <taxon>Fagales</taxon>
        <taxon>Fagaceae</taxon>
        <taxon>Fagus</taxon>
    </lineage>
</organism>
<name>A0A2N9IM08_FAGSY</name>
<protein>
    <recommendedName>
        <fullName evidence="5">Pentacotripeptide-repeat region of PRORP domain-containing protein</fullName>
    </recommendedName>
</protein>
<gene>
    <name evidence="4" type="ORF">FSB_LOCUS54508</name>
</gene>
<reference evidence="4" key="1">
    <citation type="submission" date="2018-02" db="EMBL/GenBank/DDBJ databases">
        <authorList>
            <person name="Cohen D.B."/>
            <person name="Kent A.D."/>
        </authorList>
    </citation>
    <scope>NUCLEOTIDE SEQUENCE</scope>
</reference>
<evidence type="ECO:0000256" key="2">
    <source>
        <dbReference type="ARBA" id="ARBA00022737"/>
    </source>
</evidence>
<comment type="similarity">
    <text evidence="1">Belongs to the PPR family. P subfamily.</text>
</comment>
<dbReference type="PANTHER" id="PTHR45717">
    <property type="entry name" value="OS12G0527900 PROTEIN"/>
    <property type="match status" value="1"/>
</dbReference>
<feature type="repeat" description="PPR" evidence="3">
    <location>
        <begin position="132"/>
        <end position="166"/>
    </location>
</feature>
<evidence type="ECO:0008006" key="5">
    <source>
        <dbReference type="Google" id="ProtNLM"/>
    </source>
</evidence>
<accession>A0A2N9IM08</accession>
<dbReference type="Gene3D" id="1.25.40.10">
    <property type="entry name" value="Tetratricopeptide repeat domain"/>
    <property type="match status" value="2"/>
</dbReference>
<sequence length="521" mass="61070">MSLWRMSGSRGISLGAWMVRHLSTGMEVSEKDRKAKQLYRRVAAQYDVAETLNAYIEEGKSVDNIMLHDCAKELNNKCLFEHALQVMEWMELRKIRYTCKDPCITFRSYIYKLNRLSAAEDYFNGLPSIAKDRLTYEILLRCYCMYSMEEKALSLFKTMDELNLVSSELVFYYLMHLYKITNQPEKVPPLVEEMKQRKIPLGALTYNMWMDSYRNLNDIEGFERVLSEDENKPDWTAYSNLAAMYVEAGLFEKAESALKKLEEAMKPMECQAYNILITLYASTNNLGEVHRVWNSLKSVSPPTSNMSYLIMLQALRKLKDIDGLTNCYKDWESSCSSYDVRLANVVISTYLSQDMYEDAALVFESAFKRCKGPFFPAREMFMVYLLKSRQLPFALCHLELAFLEGEQFWSRPQEHLDPLTSLHEYKNWIRVDMSSDPVLLSTGANHFHDKWHPAPETVTAFFDYFEGEKDVEGAERFCMLLKIYKWFTFDIYHLLRKTYIAAGKLTPEMRQRLKELEENYD</sequence>
<keyword evidence="2" id="KW-0677">Repeat</keyword>
<dbReference type="SUPFAM" id="SSF48452">
    <property type="entry name" value="TPR-like"/>
    <property type="match status" value="1"/>
</dbReference>
<dbReference type="PANTHER" id="PTHR45717:SF8">
    <property type="entry name" value="OS01G0301000 PROTEIN"/>
    <property type="match status" value="1"/>
</dbReference>